<feature type="region of interest" description="Disordered" evidence="4">
    <location>
        <begin position="723"/>
        <end position="767"/>
    </location>
</feature>
<evidence type="ECO:0000313" key="7">
    <source>
        <dbReference type="EMBL" id="KAL1869729.1"/>
    </source>
</evidence>
<sequence length="1106" mass="123578">MLKRWIWLSFRISVDQPFLGVLRVYVLPDDIGRAAVDRSVPQLRKARATLFSLLDYSKSTWSGKPGIDHSSCPALFHAAGNEDTGETLLEMFNNMPSPDPHPELLSDETVKECALALMESNVPGLKTELYPYQRRSACTMLQKEAQPERVPDSRLTKVMDQDGDPWYYDAIEGSAFRQPPLYDGVRGGILAEEMGSGKTLICLALILATRHQPSRVPEGHKHDTARRPKVGSLADMAAACITRNSVPWKLWFGGFGEDGIEHQKCVEAIRRNPGFYIPHDSRERKSKRGGLIPQPVKVCLSSISLIVVPLNLVQQWKQEITKHTYGLKVLVLVSRLRIPPIDEILEYDIILLSSTRAESLWTEVTVDRFGSYRVDSALGQVKFKRCIVDEGHKLGNSTTNNKSHIHLLLDCLHIEARWIVTGTPSKGLFGADLSPANSLASTPDDGERRHVLDTLTIEQEREDLKRIGSIATLYLRARPWANSALEAVDTRADWSTYVIQPKHSPRNPWRKKCLRTTLESLIIRHRLADVVQLLPTVSEKMVYLDGSYQDRLSLNLFSMMIIMNAVQSQRTDEDYFFHPRQRKWLMEVIANLRQASFFGGLFFSPDDIRTAVEMAQQFLEARKVEISAEDEALLRDAIDLGQLAQKNHLKTCSAESLELPIYVQNFPGGLGKSWSLDHSSSDPVCMSIPMIHELQKYLRPTLDAPNSLEVLFSSGRFEAQGSAMTQNAELRRPAAQLAAPTSRNRSRTLAGKTQLGQESHSRQSEGTTMALGSLAKLGETAVADDSSEPIVADVLARTQIVSTASAKLSYLIDQVVEHGQNEQIIIFYEDDNVAYFIAGVLEILQIHHLIYTKRLAGVTAERRARYVDTFNHNPKFRVLLMDLSQAAFGLDMRSASRIYFVNPVLNPQVEAQAIGRARRISQQKPVTVETLVLRGSVEELIVKRREEMTQAEQRKCRSILDDKQIYQWIRNAKIMPLPGGVPQGPAQTAMLETPQFVFGRGFGREMKNPDEDLVLVTDSPRSSKGTAGETAGVRVKDDADSTLSGDTGANDMIVVSDEPSARLHQTAGRKRGFASPGLPLTAPGPSDNSSERAPRRVRFMADDHED</sequence>
<dbReference type="Pfam" id="PF00271">
    <property type="entry name" value="Helicase_C"/>
    <property type="match status" value="1"/>
</dbReference>
<dbReference type="InterPro" id="IPR000330">
    <property type="entry name" value="SNF2_N"/>
</dbReference>
<dbReference type="PANTHER" id="PTHR45626">
    <property type="entry name" value="TRANSCRIPTION TERMINATION FACTOR 2-RELATED"/>
    <property type="match status" value="1"/>
</dbReference>
<feature type="domain" description="Helicase ATP-binding" evidence="5">
    <location>
        <begin position="179"/>
        <end position="442"/>
    </location>
</feature>
<evidence type="ECO:0000256" key="4">
    <source>
        <dbReference type="SAM" id="MobiDB-lite"/>
    </source>
</evidence>
<keyword evidence="2" id="KW-0378">Hydrolase</keyword>
<feature type="region of interest" description="Disordered" evidence="4">
    <location>
        <begin position="1016"/>
        <end position="1106"/>
    </location>
</feature>
<dbReference type="Proteomes" id="UP001586593">
    <property type="component" value="Unassembled WGS sequence"/>
</dbReference>
<dbReference type="InterPro" id="IPR050628">
    <property type="entry name" value="SNF2_RAD54_helicase_TF"/>
</dbReference>
<dbReference type="InterPro" id="IPR014001">
    <property type="entry name" value="Helicase_ATP-bd"/>
</dbReference>
<name>A0ABR3X1P8_9PEZI</name>
<dbReference type="PANTHER" id="PTHR45626:SF51">
    <property type="entry name" value="SNF2-RELATED DOMAIN-CONTAINING PROTEIN"/>
    <property type="match status" value="1"/>
</dbReference>
<comment type="caution">
    <text evidence="7">The sequence shown here is derived from an EMBL/GenBank/DDBJ whole genome shotgun (WGS) entry which is preliminary data.</text>
</comment>
<dbReference type="CDD" id="cd18793">
    <property type="entry name" value="SF2_C_SNF"/>
    <property type="match status" value="1"/>
</dbReference>
<organism evidence="7 8">
    <name type="scientific">Phialemonium thermophilum</name>
    <dbReference type="NCBI Taxonomy" id="223376"/>
    <lineage>
        <taxon>Eukaryota</taxon>
        <taxon>Fungi</taxon>
        <taxon>Dikarya</taxon>
        <taxon>Ascomycota</taxon>
        <taxon>Pezizomycotina</taxon>
        <taxon>Sordariomycetes</taxon>
        <taxon>Sordariomycetidae</taxon>
        <taxon>Cephalothecales</taxon>
        <taxon>Cephalothecaceae</taxon>
        <taxon>Phialemonium</taxon>
    </lineage>
</organism>
<dbReference type="InterPro" id="IPR001650">
    <property type="entry name" value="Helicase_C-like"/>
</dbReference>
<evidence type="ECO:0000256" key="3">
    <source>
        <dbReference type="ARBA" id="ARBA00022840"/>
    </source>
</evidence>
<evidence type="ECO:0000256" key="2">
    <source>
        <dbReference type="ARBA" id="ARBA00022801"/>
    </source>
</evidence>
<keyword evidence="1" id="KW-0547">Nucleotide-binding</keyword>
<feature type="compositionally biased region" description="Basic and acidic residues" evidence="4">
    <location>
        <begin position="1089"/>
        <end position="1106"/>
    </location>
</feature>
<evidence type="ECO:0000259" key="5">
    <source>
        <dbReference type="PROSITE" id="PS51192"/>
    </source>
</evidence>
<dbReference type="InterPro" id="IPR027417">
    <property type="entry name" value="P-loop_NTPase"/>
</dbReference>
<evidence type="ECO:0000256" key="1">
    <source>
        <dbReference type="ARBA" id="ARBA00022741"/>
    </source>
</evidence>
<evidence type="ECO:0000313" key="8">
    <source>
        <dbReference type="Proteomes" id="UP001586593"/>
    </source>
</evidence>
<accession>A0ABR3X1P8</accession>
<evidence type="ECO:0000259" key="6">
    <source>
        <dbReference type="PROSITE" id="PS51194"/>
    </source>
</evidence>
<keyword evidence="3" id="KW-0067">ATP-binding</keyword>
<proteinExistence type="predicted"/>
<dbReference type="EMBL" id="JAZHXJ010000188">
    <property type="protein sequence ID" value="KAL1869729.1"/>
    <property type="molecule type" value="Genomic_DNA"/>
</dbReference>
<dbReference type="InterPro" id="IPR049730">
    <property type="entry name" value="SNF2/RAD54-like_C"/>
</dbReference>
<dbReference type="Gene3D" id="3.40.50.300">
    <property type="entry name" value="P-loop containing nucleotide triphosphate hydrolases"/>
    <property type="match status" value="2"/>
</dbReference>
<dbReference type="SMART" id="SM00487">
    <property type="entry name" value="DEXDc"/>
    <property type="match status" value="1"/>
</dbReference>
<gene>
    <name evidence="7" type="ORF">VTK73DRAFT_2937</name>
</gene>
<dbReference type="SUPFAM" id="SSF52540">
    <property type="entry name" value="P-loop containing nucleoside triphosphate hydrolases"/>
    <property type="match status" value="2"/>
</dbReference>
<keyword evidence="8" id="KW-1185">Reference proteome</keyword>
<feature type="domain" description="Helicase C-terminal" evidence="6">
    <location>
        <begin position="811"/>
        <end position="973"/>
    </location>
</feature>
<protein>
    <submittedName>
        <fullName evidence="7">Uncharacterized protein</fullName>
    </submittedName>
</protein>
<reference evidence="7 8" key="1">
    <citation type="journal article" date="2024" name="Commun. Biol.">
        <title>Comparative genomic analysis of thermophilic fungi reveals convergent evolutionary adaptations and gene losses.</title>
        <authorList>
            <person name="Steindorff A.S."/>
            <person name="Aguilar-Pontes M.V."/>
            <person name="Robinson A.J."/>
            <person name="Andreopoulos B."/>
            <person name="LaButti K."/>
            <person name="Kuo A."/>
            <person name="Mondo S."/>
            <person name="Riley R."/>
            <person name="Otillar R."/>
            <person name="Haridas S."/>
            <person name="Lipzen A."/>
            <person name="Grimwood J."/>
            <person name="Schmutz J."/>
            <person name="Clum A."/>
            <person name="Reid I.D."/>
            <person name="Moisan M.C."/>
            <person name="Butler G."/>
            <person name="Nguyen T.T.M."/>
            <person name="Dewar K."/>
            <person name="Conant G."/>
            <person name="Drula E."/>
            <person name="Henrissat B."/>
            <person name="Hansel C."/>
            <person name="Singer S."/>
            <person name="Hutchinson M.I."/>
            <person name="de Vries R.P."/>
            <person name="Natvig D.O."/>
            <person name="Powell A.J."/>
            <person name="Tsang A."/>
            <person name="Grigoriev I.V."/>
        </authorList>
    </citation>
    <scope>NUCLEOTIDE SEQUENCE [LARGE SCALE GENOMIC DNA]</scope>
    <source>
        <strain evidence="7 8">ATCC 24622</strain>
    </source>
</reference>
<dbReference type="Pfam" id="PF00176">
    <property type="entry name" value="SNF2-rel_dom"/>
    <property type="match status" value="1"/>
</dbReference>
<dbReference type="PROSITE" id="PS51194">
    <property type="entry name" value="HELICASE_CTER"/>
    <property type="match status" value="1"/>
</dbReference>
<dbReference type="PROSITE" id="PS51192">
    <property type="entry name" value="HELICASE_ATP_BIND_1"/>
    <property type="match status" value="1"/>
</dbReference>